<dbReference type="PANTHER" id="PTHR20426:SF0">
    <property type="entry name" value="18S RRNA AMINOCARBOXYPROPYLTRANSFERASE"/>
    <property type="match status" value="1"/>
</dbReference>
<evidence type="ECO:0000313" key="10">
    <source>
        <dbReference type="Proteomes" id="UP000005270"/>
    </source>
</evidence>
<dbReference type="HAMAP" id="MF_01116">
    <property type="entry name" value="TSR3"/>
    <property type="match status" value="1"/>
</dbReference>
<feature type="binding site" evidence="7">
    <location>
        <position position="66"/>
    </location>
    <ligand>
        <name>S-adenosyl-L-methionine</name>
        <dbReference type="ChEBI" id="CHEBI:59789"/>
    </ligand>
</feature>
<keyword evidence="5 7" id="KW-0808">Transferase</keyword>
<dbReference type="AlphaFoldDB" id="I3TD36"/>
<dbReference type="Proteomes" id="UP000005270">
    <property type="component" value="Chromosome"/>
</dbReference>
<evidence type="ECO:0000256" key="5">
    <source>
        <dbReference type="ARBA" id="ARBA00022679"/>
    </source>
</evidence>
<evidence type="ECO:0000313" key="9">
    <source>
        <dbReference type="EMBL" id="AFK50674.1"/>
    </source>
</evidence>
<evidence type="ECO:0000259" key="8">
    <source>
        <dbReference type="Pfam" id="PF04034"/>
    </source>
</evidence>
<comment type="similarity">
    <text evidence="7">Belongs to the TDD superfamily. TSR3 family.</text>
</comment>
<dbReference type="Pfam" id="PF04034">
    <property type="entry name" value="Ribo_biogen_C"/>
    <property type="match status" value="1"/>
</dbReference>
<dbReference type="InterPro" id="IPR007177">
    <property type="entry name" value="Tsr3_C"/>
</dbReference>
<evidence type="ECO:0000256" key="2">
    <source>
        <dbReference type="ARBA" id="ARBA00022490"/>
    </source>
</evidence>
<feature type="binding site" evidence="7">
    <location>
        <position position="107"/>
    </location>
    <ligand>
        <name>S-adenosyl-L-methionine</name>
        <dbReference type="ChEBI" id="CHEBI:59789"/>
    </ligand>
</feature>
<evidence type="ECO:0000256" key="1">
    <source>
        <dbReference type="ARBA" id="ARBA00014114"/>
    </source>
</evidence>
<dbReference type="EMBL" id="CP003531">
    <property type="protein sequence ID" value="AFK50674.1"/>
    <property type="molecule type" value="Genomic_DNA"/>
</dbReference>
<dbReference type="InterPro" id="IPR022968">
    <property type="entry name" value="Tsr3-like"/>
</dbReference>
<accession>I3TD36</accession>
<reference evidence="9 10" key="1">
    <citation type="journal article" date="2012" name="J. Bacteriol.">
        <title>Complete genome sequence of the hyperthermophilic cellulolytic Crenarchaeon 'Thermogladius cellulolyticus' 1633.</title>
        <authorList>
            <person name="Mardanov A.V."/>
            <person name="Kochetkova T.V."/>
            <person name="Beletsky A.V."/>
            <person name="Bonch-Osmolovskaya E.A."/>
            <person name="Ravin N.V."/>
            <person name="Skryabin K.G."/>
        </authorList>
    </citation>
    <scope>NUCLEOTIDE SEQUENCE [LARGE SCALE GENOMIC DNA]</scope>
    <source>
        <strain evidence="10">DSM 22663 / VKM B-2946 / 1633</strain>
    </source>
</reference>
<dbReference type="eggNOG" id="arCOG04733">
    <property type="taxonomic scope" value="Archaea"/>
</dbReference>
<dbReference type="STRING" id="1184251.TCELL_0249"/>
<dbReference type="GO" id="GO:0000455">
    <property type="term" value="P:enzyme-directed rRNA pseudouridine synthesis"/>
    <property type="evidence" value="ECO:0007669"/>
    <property type="project" value="UniProtKB-UniRule"/>
</dbReference>
<dbReference type="NCBIfam" id="NF002621">
    <property type="entry name" value="PRK02287.1"/>
    <property type="match status" value="1"/>
</dbReference>
<evidence type="ECO:0000256" key="6">
    <source>
        <dbReference type="ARBA" id="ARBA00022691"/>
    </source>
</evidence>
<proteinExistence type="inferred from homology"/>
<name>I3TD36_THEC1</name>
<comment type="catalytic activity">
    <reaction evidence="7">
        <text>an N(1)-methylpseudouridine in rRNA + S-adenosyl-L-methionine = N(1)-methyl-N(3)-[(3S)-3-amino-3-carboxypropyl]pseudouridine in rRNA + S-methyl-5'-thioadenosine + H(+)</text>
        <dbReference type="Rhea" id="RHEA:63296"/>
        <dbReference type="Rhea" id="RHEA-COMP:11634"/>
        <dbReference type="Rhea" id="RHEA-COMP:16310"/>
        <dbReference type="ChEBI" id="CHEBI:15378"/>
        <dbReference type="ChEBI" id="CHEBI:17509"/>
        <dbReference type="ChEBI" id="CHEBI:59789"/>
        <dbReference type="ChEBI" id="CHEBI:74890"/>
        <dbReference type="ChEBI" id="CHEBI:146234"/>
        <dbReference type="EC" id="2.5.1.157"/>
    </reaction>
</comment>
<comment type="function">
    <text evidence="7">Aminocarboxypropyltransferase that catalyzes the aminocarboxypropyl transfer on pseudouridine corresponding to position 914 in M.jannaschii 16S rRNA. It constitutes the last step in biosynthesis of the hypermodified N1-methyl-N3-(3-amino-3-carboxypropyl) pseudouridine (m1acp3-Psi).</text>
</comment>
<keyword evidence="6 7" id="KW-0949">S-adenosyl-L-methionine</keyword>
<dbReference type="PANTHER" id="PTHR20426">
    <property type="entry name" value="RIBOSOME BIOGENESIS PROTEIN TSR3 HOMOLOG"/>
    <property type="match status" value="1"/>
</dbReference>
<keyword evidence="10" id="KW-1185">Reference proteome</keyword>
<dbReference type="GO" id="GO:1904047">
    <property type="term" value="F:S-adenosyl-L-methionine binding"/>
    <property type="evidence" value="ECO:0007669"/>
    <property type="project" value="UniProtKB-UniRule"/>
</dbReference>
<feature type="domain" description="16S/18S rRNA aminocarboxypropyltransferase Tsr3 C-terminal" evidence="8">
    <location>
        <begin position="40"/>
        <end position="164"/>
    </location>
</feature>
<dbReference type="HOGENOM" id="CLU_035060_4_1_2"/>
<dbReference type="EC" id="2.5.1.157" evidence="7"/>
<dbReference type="GO" id="GO:0106388">
    <property type="term" value="F:rRNA small subunit aminocarboxypropyltransferase activity"/>
    <property type="evidence" value="ECO:0007669"/>
    <property type="project" value="UniProtKB-EC"/>
</dbReference>
<organism evidence="9 10">
    <name type="scientific">Thermogladius calderae (strain DSM 22663 / VKM B-2946 / 1633)</name>
    <dbReference type="NCBI Taxonomy" id="1184251"/>
    <lineage>
        <taxon>Archaea</taxon>
        <taxon>Thermoproteota</taxon>
        <taxon>Thermoprotei</taxon>
        <taxon>Desulfurococcales</taxon>
        <taxon>Desulfurococcaceae</taxon>
        <taxon>Thermogladius</taxon>
    </lineage>
</organism>
<evidence type="ECO:0000256" key="4">
    <source>
        <dbReference type="ARBA" id="ARBA00022552"/>
    </source>
</evidence>
<evidence type="ECO:0000256" key="7">
    <source>
        <dbReference type="HAMAP-Rule" id="MF_01116"/>
    </source>
</evidence>
<dbReference type="InParanoid" id="I3TD36"/>
<gene>
    <name evidence="9" type="ordered locus">TCELL_0249</name>
</gene>
<evidence type="ECO:0000256" key="3">
    <source>
        <dbReference type="ARBA" id="ARBA00022517"/>
    </source>
</evidence>
<comment type="caution">
    <text evidence="7">Lacks conserved residue(s) required for the propagation of feature annotation.</text>
</comment>
<protein>
    <recommendedName>
        <fullName evidence="1 7">16S rRNA aminocarboxypropyltransferase</fullName>
        <ecNumber evidence="7">2.5.1.157</ecNumber>
    </recommendedName>
</protein>
<sequence length="170" mass="19037">MPRILVIYKREDDPRKNTSIKMVRKGLAERVRPGSVRRGVVLDPFSKDVLGAWLRGEVEAGGVVVVDASWKKLHPDVFRGIRGIHVKLPPLLAANPVNYGKPCVLSSVEAVAAALYITGFKEDYVKLLGLFKWMHTFHELNKELLEEYSRASTPAELGKVVVEYWGVNPC</sequence>
<keyword evidence="3 7" id="KW-0690">Ribosome biogenesis</keyword>
<feature type="binding site" evidence="7">
    <location>
        <position position="88"/>
    </location>
    <ligand>
        <name>S-adenosyl-L-methionine</name>
        <dbReference type="ChEBI" id="CHEBI:59789"/>
    </ligand>
</feature>
<keyword evidence="4 7" id="KW-0698">rRNA processing</keyword>
<dbReference type="KEGG" id="thg:TCELL_0249"/>
<dbReference type="FunCoup" id="I3TD36">
    <property type="interactions" value="96"/>
</dbReference>
<dbReference type="GO" id="GO:0005737">
    <property type="term" value="C:cytoplasm"/>
    <property type="evidence" value="ECO:0007669"/>
    <property type="project" value="UniProtKB-SubCell"/>
</dbReference>
<feature type="binding site" evidence="7">
    <location>
        <position position="18"/>
    </location>
    <ligand>
        <name>S-adenosyl-L-methionine</name>
        <dbReference type="ChEBI" id="CHEBI:59789"/>
    </ligand>
</feature>
<keyword evidence="2 7" id="KW-0963">Cytoplasm</keyword>
<comment type="subcellular location">
    <subcellularLocation>
        <location evidence="7">Cytoplasm</location>
    </subcellularLocation>
</comment>